<dbReference type="OrthoDB" id="1047367at2759"/>
<feature type="domain" description="Aspartic peptidase DDI1-type" evidence="5">
    <location>
        <begin position="17"/>
        <end position="137"/>
    </location>
</feature>
<dbReference type="GO" id="GO:0006508">
    <property type="term" value="P:proteolysis"/>
    <property type="evidence" value="ECO:0007669"/>
    <property type="project" value="UniProtKB-KW"/>
</dbReference>
<dbReference type="Gene3D" id="2.40.70.10">
    <property type="entry name" value="Acid Proteases"/>
    <property type="match status" value="1"/>
</dbReference>
<evidence type="ECO:0000256" key="1">
    <source>
        <dbReference type="ARBA" id="ARBA00009136"/>
    </source>
</evidence>
<keyword evidence="4" id="KW-0378">Hydrolase</keyword>
<dbReference type="eggNOG" id="KOG0012">
    <property type="taxonomic scope" value="Eukaryota"/>
</dbReference>
<reference evidence="6 7" key="1">
    <citation type="submission" date="2009-11" db="EMBL/GenBank/DDBJ databases">
        <title>Annotation of Allomyces macrogynus ATCC 38327.</title>
        <authorList>
            <consortium name="The Broad Institute Genome Sequencing Platform"/>
            <person name="Russ C."/>
            <person name="Cuomo C."/>
            <person name="Burger G."/>
            <person name="Gray M.W."/>
            <person name="Holland P.W.H."/>
            <person name="King N."/>
            <person name="Lang F.B.F."/>
            <person name="Roger A.J."/>
            <person name="Ruiz-Trillo I."/>
            <person name="Young S.K."/>
            <person name="Zeng Q."/>
            <person name="Gargeya S."/>
            <person name="Fitzgerald M."/>
            <person name="Haas B."/>
            <person name="Abouelleil A."/>
            <person name="Alvarado L."/>
            <person name="Arachchi H.M."/>
            <person name="Berlin A."/>
            <person name="Chapman S.B."/>
            <person name="Gearin G."/>
            <person name="Goldberg J."/>
            <person name="Griggs A."/>
            <person name="Gujja S."/>
            <person name="Hansen M."/>
            <person name="Heiman D."/>
            <person name="Howarth C."/>
            <person name="Larimer J."/>
            <person name="Lui A."/>
            <person name="MacDonald P.J.P."/>
            <person name="McCowen C."/>
            <person name="Montmayeur A."/>
            <person name="Murphy C."/>
            <person name="Neiman D."/>
            <person name="Pearson M."/>
            <person name="Priest M."/>
            <person name="Roberts A."/>
            <person name="Saif S."/>
            <person name="Shea T."/>
            <person name="Sisk P."/>
            <person name="Stolte C."/>
            <person name="Sykes S."/>
            <person name="Wortman J."/>
            <person name="Nusbaum C."/>
            <person name="Birren B."/>
        </authorList>
    </citation>
    <scope>NUCLEOTIDE SEQUENCE [LARGE SCALE GENOMIC DNA]</scope>
    <source>
        <strain evidence="6 7">ATCC 38327</strain>
    </source>
</reference>
<evidence type="ECO:0000256" key="4">
    <source>
        <dbReference type="ARBA" id="ARBA00022801"/>
    </source>
</evidence>
<sequence length="245" mass="26512">MPAGRNKNHAKAQTHKLFTLVPIHYVHGQVNMVPVTMFVDLGAQVTVKSRRFSEQCRLDHLVDPNYAIMAMGVGTARIIGRILSAKLQLGDRLVLDHSFSVMDNTPPSTDAPLNTQEHGLMDMIFGLDRLTRHDACSDLKTRALHINDTSILFLQQDELPKSMRGTDTLVASSSQTASPASALASTPFPLLAPATVLPLPTTVSLSGQLPTRAASEELPPESVIQALIELGATRKCDSVPEGCTR</sequence>
<dbReference type="GO" id="GO:0004190">
    <property type="term" value="F:aspartic-type endopeptidase activity"/>
    <property type="evidence" value="ECO:0007669"/>
    <property type="project" value="UniProtKB-KW"/>
</dbReference>
<dbReference type="PANTHER" id="PTHR12917">
    <property type="entry name" value="ASPARTYL PROTEASE DDI-RELATED"/>
    <property type="match status" value="1"/>
</dbReference>
<dbReference type="PANTHER" id="PTHR12917:SF1">
    <property type="entry name" value="AT13091P"/>
    <property type="match status" value="1"/>
</dbReference>
<dbReference type="InterPro" id="IPR021109">
    <property type="entry name" value="Peptidase_aspartic_dom_sf"/>
</dbReference>
<reference evidence="7" key="2">
    <citation type="submission" date="2009-11" db="EMBL/GenBank/DDBJ databases">
        <title>The Genome Sequence of Allomyces macrogynus strain ATCC 38327.</title>
        <authorList>
            <consortium name="The Broad Institute Genome Sequencing Platform"/>
            <person name="Russ C."/>
            <person name="Cuomo C."/>
            <person name="Shea T."/>
            <person name="Young S.K."/>
            <person name="Zeng Q."/>
            <person name="Koehrsen M."/>
            <person name="Haas B."/>
            <person name="Borodovsky M."/>
            <person name="Guigo R."/>
            <person name="Alvarado L."/>
            <person name="Berlin A."/>
            <person name="Borenstein D."/>
            <person name="Chen Z."/>
            <person name="Engels R."/>
            <person name="Freedman E."/>
            <person name="Gellesch M."/>
            <person name="Goldberg J."/>
            <person name="Griggs A."/>
            <person name="Gujja S."/>
            <person name="Heiman D."/>
            <person name="Hepburn T."/>
            <person name="Howarth C."/>
            <person name="Jen D."/>
            <person name="Larson L."/>
            <person name="Lewis B."/>
            <person name="Mehta T."/>
            <person name="Park D."/>
            <person name="Pearson M."/>
            <person name="Roberts A."/>
            <person name="Saif S."/>
            <person name="Shenoy N."/>
            <person name="Sisk P."/>
            <person name="Stolte C."/>
            <person name="Sykes S."/>
            <person name="Walk T."/>
            <person name="White J."/>
            <person name="Yandava C."/>
            <person name="Burger G."/>
            <person name="Gray M.W."/>
            <person name="Holland P.W.H."/>
            <person name="King N."/>
            <person name="Lang F.B.F."/>
            <person name="Roger A.J."/>
            <person name="Ruiz-Trillo I."/>
            <person name="Lander E."/>
            <person name="Nusbaum C."/>
        </authorList>
    </citation>
    <scope>NUCLEOTIDE SEQUENCE [LARGE SCALE GENOMIC DNA]</scope>
    <source>
        <strain evidence="7">ATCC 38327</strain>
    </source>
</reference>
<dbReference type="SUPFAM" id="SSF50630">
    <property type="entry name" value="Acid proteases"/>
    <property type="match status" value="1"/>
</dbReference>
<keyword evidence="7" id="KW-1185">Reference proteome</keyword>
<dbReference type="EMBL" id="GG745353">
    <property type="protein sequence ID" value="KNE67622.1"/>
    <property type="molecule type" value="Genomic_DNA"/>
</dbReference>
<comment type="similarity">
    <text evidence="1">Belongs to the DDI1 family.</text>
</comment>
<organism evidence="6 7">
    <name type="scientific">Allomyces macrogynus (strain ATCC 38327)</name>
    <name type="common">Allomyces javanicus var. macrogynus</name>
    <dbReference type="NCBI Taxonomy" id="578462"/>
    <lineage>
        <taxon>Eukaryota</taxon>
        <taxon>Fungi</taxon>
        <taxon>Fungi incertae sedis</taxon>
        <taxon>Blastocladiomycota</taxon>
        <taxon>Blastocladiomycetes</taxon>
        <taxon>Blastocladiales</taxon>
        <taxon>Blastocladiaceae</taxon>
        <taxon>Allomyces</taxon>
    </lineage>
</organism>
<keyword evidence="2" id="KW-0645">Protease</keyword>
<proteinExistence type="inferred from homology"/>
<evidence type="ECO:0000313" key="7">
    <source>
        <dbReference type="Proteomes" id="UP000054350"/>
    </source>
</evidence>
<dbReference type="STRING" id="578462.A0A0L0SYN7"/>
<dbReference type="Proteomes" id="UP000054350">
    <property type="component" value="Unassembled WGS sequence"/>
</dbReference>
<keyword evidence="3" id="KW-0064">Aspartyl protease</keyword>
<name>A0A0L0SYN7_ALLM3</name>
<evidence type="ECO:0000256" key="3">
    <source>
        <dbReference type="ARBA" id="ARBA00022750"/>
    </source>
</evidence>
<dbReference type="AlphaFoldDB" id="A0A0L0SYN7"/>
<protein>
    <recommendedName>
        <fullName evidence="5">Aspartic peptidase DDI1-type domain-containing protein</fullName>
    </recommendedName>
</protein>
<dbReference type="Pfam" id="PF09668">
    <property type="entry name" value="Asp_protease"/>
    <property type="match status" value="1"/>
</dbReference>
<evidence type="ECO:0000256" key="2">
    <source>
        <dbReference type="ARBA" id="ARBA00022670"/>
    </source>
</evidence>
<evidence type="ECO:0000313" key="6">
    <source>
        <dbReference type="EMBL" id="KNE67622.1"/>
    </source>
</evidence>
<evidence type="ECO:0000259" key="5">
    <source>
        <dbReference type="Pfam" id="PF09668"/>
    </source>
</evidence>
<dbReference type="InterPro" id="IPR019103">
    <property type="entry name" value="Peptidase_aspartic_DDI1-type"/>
</dbReference>
<gene>
    <name evidence="6" type="ORF">AMAG_12076</name>
</gene>
<accession>A0A0L0SYN7</accession>
<dbReference type="VEuPathDB" id="FungiDB:AMAG_12076"/>